<dbReference type="OrthoDB" id="9797519at2"/>
<name>A0A1Q8R126_9FIRM</name>
<dbReference type="RefSeq" id="WP_075363790.1">
    <property type="nucleotide sequence ID" value="NZ_MLBF01000004.1"/>
</dbReference>
<dbReference type="InterPro" id="IPR001890">
    <property type="entry name" value="RNA-binding_CRM"/>
</dbReference>
<evidence type="ECO:0000313" key="5">
    <source>
        <dbReference type="Proteomes" id="UP000186102"/>
    </source>
</evidence>
<dbReference type="InterPro" id="IPR051925">
    <property type="entry name" value="RNA-binding_domain"/>
</dbReference>
<dbReference type="SMART" id="SM01103">
    <property type="entry name" value="CRS1_YhbY"/>
    <property type="match status" value="1"/>
</dbReference>
<keyword evidence="5" id="KW-1185">Reference proteome</keyword>
<accession>A0A1Q8R126</accession>
<comment type="caution">
    <text evidence="4">The sequence shown here is derived from an EMBL/GenBank/DDBJ whole genome shotgun (WGS) entry which is preliminary data.</text>
</comment>
<dbReference type="PANTHER" id="PTHR40065:SF3">
    <property type="entry name" value="RNA-BINDING PROTEIN YHBY"/>
    <property type="match status" value="1"/>
</dbReference>
<dbReference type="Proteomes" id="UP000186102">
    <property type="component" value="Unassembled WGS sequence"/>
</dbReference>
<keyword evidence="1 2" id="KW-0694">RNA-binding</keyword>
<dbReference type="SUPFAM" id="SSF75471">
    <property type="entry name" value="YhbY-like"/>
    <property type="match status" value="1"/>
</dbReference>
<gene>
    <name evidence="4" type="ORF">DSOL_1005</name>
</gene>
<evidence type="ECO:0000313" key="4">
    <source>
        <dbReference type="EMBL" id="OLN33278.1"/>
    </source>
</evidence>
<evidence type="ECO:0000259" key="3">
    <source>
        <dbReference type="PROSITE" id="PS51295"/>
    </source>
</evidence>
<feature type="domain" description="CRM" evidence="3">
    <location>
        <begin position="1"/>
        <end position="96"/>
    </location>
</feature>
<dbReference type="Gene3D" id="3.30.110.60">
    <property type="entry name" value="YhbY-like"/>
    <property type="match status" value="1"/>
</dbReference>
<dbReference type="Pfam" id="PF01985">
    <property type="entry name" value="CRS1_YhbY"/>
    <property type="match status" value="1"/>
</dbReference>
<dbReference type="PROSITE" id="PS51295">
    <property type="entry name" value="CRM"/>
    <property type="match status" value="1"/>
</dbReference>
<dbReference type="NCBIfam" id="TIGR00253">
    <property type="entry name" value="RNA_bind_YhbY"/>
    <property type="match status" value="1"/>
</dbReference>
<dbReference type="STRING" id="1888891.DSOL_1005"/>
<dbReference type="InterPro" id="IPR017924">
    <property type="entry name" value="RNA-binding_YhbY"/>
</dbReference>
<dbReference type="GO" id="GO:0003723">
    <property type="term" value="F:RNA binding"/>
    <property type="evidence" value="ECO:0007669"/>
    <property type="project" value="UniProtKB-UniRule"/>
</dbReference>
<evidence type="ECO:0000256" key="2">
    <source>
        <dbReference type="PROSITE-ProRule" id="PRU00626"/>
    </source>
</evidence>
<dbReference type="EMBL" id="MLBF01000004">
    <property type="protein sequence ID" value="OLN33278.1"/>
    <property type="molecule type" value="Genomic_DNA"/>
</dbReference>
<evidence type="ECO:0000256" key="1">
    <source>
        <dbReference type="ARBA" id="ARBA00022884"/>
    </source>
</evidence>
<dbReference type="InterPro" id="IPR035920">
    <property type="entry name" value="YhbY-like_sf"/>
</dbReference>
<organism evidence="4 5">
    <name type="scientific">Desulfosporosinus metallidurans</name>
    <dbReference type="NCBI Taxonomy" id="1888891"/>
    <lineage>
        <taxon>Bacteria</taxon>
        <taxon>Bacillati</taxon>
        <taxon>Bacillota</taxon>
        <taxon>Clostridia</taxon>
        <taxon>Eubacteriales</taxon>
        <taxon>Desulfitobacteriaceae</taxon>
        <taxon>Desulfosporosinus</taxon>
    </lineage>
</organism>
<protein>
    <submittedName>
        <fullName evidence="4">RNA binding protein</fullName>
    </submittedName>
</protein>
<proteinExistence type="predicted"/>
<dbReference type="PANTHER" id="PTHR40065">
    <property type="entry name" value="RNA-BINDING PROTEIN YHBY"/>
    <property type="match status" value="1"/>
</dbReference>
<sequence length="105" mass="11613">MLTGKQKRHLRSMGNEMVPILQVGKGGIVETVVSQADEALEARELIKCRVLQNNLEEPKTVAAELAEQTKAELVQVIGRNFLLYRPSKTKPGKQRDGSVASKLFP</sequence>
<reference evidence="4 5" key="1">
    <citation type="submission" date="2016-09" db="EMBL/GenBank/DDBJ databases">
        <title>Complete genome of Desulfosporosinus sp. OL.</title>
        <authorList>
            <person name="Mardanov A."/>
            <person name="Beletsky A."/>
            <person name="Panova A."/>
            <person name="Karnachuk O."/>
            <person name="Ravin N."/>
        </authorList>
    </citation>
    <scope>NUCLEOTIDE SEQUENCE [LARGE SCALE GENOMIC DNA]</scope>
    <source>
        <strain evidence="4 5">OL</strain>
    </source>
</reference>
<dbReference type="AlphaFoldDB" id="A0A1Q8R126"/>